<reference evidence="5" key="1">
    <citation type="submission" date="2024-07" db="EMBL/GenBank/DDBJ databases">
        <title>Two chromosome-level genome assemblies of Korean endemic species Abeliophyllum distichum and Forsythia ovata (Oleaceae).</title>
        <authorList>
            <person name="Jang H."/>
        </authorList>
    </citation>
    <scope>NUCLEOTIDE SEQUENCE [LARGE SCALE GENOMIC DNA]</scope>
</reference>
<organism evidence="4 5">
    <name type="scientific">Abeliophyllum distichum</name>
    <dbReference type="NCBI Taxonomy" id="126358"/>
    <lineage>
        <taxon>Eukaryota</taxon>
        <taxon>Viridiplantae</taxon>
        <taxon>Streptophyta</taxon>
        <taxon>Embryophyta</taxon>
        <taxon>Tracheophyta</taxon>
        <taxon>Spermatophyta</taxon>
        <taxon>Magnoliopsida</taxon>
        <taxon>eudicotyledons</taxon>
        <taxon>Gunneridae</taxon>
        <taxon>Pentapetalae</taxon>
        <taxon>asterids</taxon>
        <taxon>lamiids</taxon>
        <taxon>Lamiales</taxon>
        <taxon>Oleaceae</taxon>
        <taxon>Forsythieae</taxon>
        <taxon>Abeliophyllum</taxon>
    </lineage>
</organism>
<feature type="region of interest" description="Disordered" evidence="3">
    <location>
        <begin position="517"/>
        <end position="542"/>
    </location>
</feature>
<dbReference type="CDD" id="cd03784">
    <property type="entry name" value="GT1_Gtf-like"/>
    <property type="match status" value="1"/>
</dbReference>
<keyword evidence="2" id="KW-0808">Transferase</keyword>
<evidence type="ECO:0000256" key="1">
    <source>
        <dbReference type="ARBA" id="ARBA00009995"/>
    </source>
</evidence>
<sequence>MASEIEQLHFLLIPLMSQSHIIPLTDFAKLIARRGVVVSLITTPLNAARYRSIIDDAMKENLKIQMISLNFPCQEAGLPEGFENMDTLTSPESVNQFFLACELLQTPLEKLIGELDPKPDCMISSNALPWTQEVAHKFKIPRYIFETISCFTLLCSHKISKILQDSTLVSNSESFLVSGIPHKIEFTKSQLPETMREASDNHKGLVDKILEAEGSAQGILVNSFQDLEPWYVEEYKKVVMKNLWCIGPVSLSNKKASIDEHPCIMWLDSMKPRSVIYVCFGSLCRISFEQIKEIGLGLEASSFPFIWIIRGQDSSAEVEKWLAEEKFEERVKGRGLVIRGWAPQVLILSHPSIGGFLTHCGWNSTLEGVCAGVPMITWPMFAEQFYNEKFIVHVLRIGVRIGVEQSRGFVEGDQVKRAIERLMDKGDGEGEERRMRALKLGEMAKESIEEGGSSYLNITMLIQDVIQVWTYEVILGLVDKWAIRKEWTRISRMLNWQTTNIPTANDVAAILDDPQGQSTIAQRSPTPHQHSPSPPPTHHHGPSLRLFRTLSLVVRPYHHIDVASEMASDRVPVESDKRQRVRDREPIVETDGVTDGVVTELETGGLQLAVDTEQVETEMEKGSQLDVETERETDGQLEVETDGVTDGVVTELDTGGQQSVGETDGLVTELEMGSQRPKVEIQGVTERVVTADVSVVWLRIWR</sequence>
<dbReference type="PANTHER" id="PTHR48047:SF182">
    <property type="entry name" value="GLYCOSYLTRANSFERASE"/>
    <property type="match status" value="1"/>
</dbReference>
<name>A0ABD1RFW4_9LAMI</name>
<evidence type="ECO:0000256" key="2">
    <source>
        <dbReference type="ARBA" id="ARBA00022679"/>
    </source>
</evidence>
<dbReference type="AlphaFoldDB" id="A0ABD1RFW4"/>
<dbReference type="PROSITE" id="PS00375">
    <property type="entry name" value="UDPGT"/>
    <property type="match status" value="1"/>
</dbReference>
<comment type="similarity">
    <text evidence="1">Belongs to the UDP-glycosyltransferase family.</text>
</comment>
<dbReference type="GO" id="GO:0016740">
    <property type="term" value="F:transferase activity"/>
    <property type="evidence" value="ECO:0007669"/>
    <property type="project" value="UniProtKB-KW"/>
</dbReference>
<dbReference type="Proteomes" id="UP001604336">
    <property type="component" value="Unassembled WGS sequence"/>
</dbReference>
<gene>
    <name evidence="4" type="ORF">Adt_32067</name>
</gene>
<dbReference type="EMBL" id="JBFOLK010000009">
    <property type="protein sequence ID" value="KAL2487311.1"/>
    <property type="molecule type" value="Genomic_DNA"/>
</dbReference>
<dbReference type="PANTHER" id="PTHR48047">
    <property type="entry name" value="GLYCOSYLTRANSFERASE"/>
    <property type="match status" value="1"/>
</dbReference>
<dbReference type="SUPFAM" id="SSF53756">
    <property type="entry name" value="UDP-Glycosyltransferase/glycogen phosphorylase"/>
    <property type="match status" value="1"/>
</dbReference>
<dbReference type="InterPro" id="IPR035595">
    <property type="entry name" value="UDP_glycos_trans_CS"/>
</dbReference>
<dbReference type="InterPro" id="IPR002213">
    <property type="entry name" value="UDP_glucos_trans"/>
</dbReference>
<keyword evidence="5" id="KW-1185">Reference proteome</keyword>
<dbReference type="FunFam" id="3.40.50.2000:FF:000047">
    <property type="entry name" value="Glycosyltransferase"/>
    <property type="match status" value="1"/>
</dbReference>
<comment type="caution">
    <text evidence="4">The sequence shown here is derived from an EMBL/GenBank/DDBJ whole genome shotgun (WGS) entry which is preliminary data.</text>
</comment>
<evidence type="ECO:0000256" key="3">
    <source>
        <dbReference type="SAM" id="MobiDB-lite"/>
    </source>
</evidence>
<accession>A0ABD1RFW4</accession>
<protein>
    <submittedName>
        <fullName evidence="4">UDP-glycosyltransferase 73C3</fullName>
    </submittedName>
</protein>
<dbReference type="Gene3D" id="3.40.50.2000">
    <property type="entry name" value="Glycogen Phosphorylase B"/>
    <property type="match status" value="2"/>
</dbReference>
<dbReference type="Pfam" id="PF00201">
    <property type="entry name" value="UDPGT"/>
    <property type="match status" value="1"/>
</dbReference>
<evidence type="ECO:0000313" key="4">
    <source>
        <dbReference type="EMBL" id="KAL2487311.1"/>
    </source>
</evidence>
<proteinExistence type="inferred from homology"/>
<evidence type="ECO:0000313" key="5">
    <source>
        <dbReference type="Proteomes" id="UP001604336"/>
    </source>
</evidence>